<dbReference type="InterPro" id="IPR035892">
    <property type="entry name" value="C2_domain_sf"/>
</dbReference>
<proteinExistence type="predicted"/>
<name>A0A194R901_PAPMA</name>
<dbReference type="AlphaFoldDB" id="A0A194R901"/>
<evidence type="ECO:0000313" key="2">
    <source>
        <dbReference type="Proteomes" id="UP000053240"/>
    </source>
</evidence>
<dbReference type="InParanoid" id="A0A194R901"/>
<dbReference type="EMBL" id="KQ460615">
    <property type="protein sequence ID" value="KPJ13730.1"/>
    <property type="molecule type" value="Genomic_DNA"/>
</dbReference>
<evidence type="ECO:0000313" key="1">
    <source>
        <dbReference type="EMBL" id="KPJ13730.1"/>
    </source>
</evidence>
<dbReference type="SUPFAM" id="SSF49562">
    <property type="entry name" value="C2 domain (Calcium/lipid-binding domain, CaLB)"/>
    <property type="match status" value="1"/>
</dbReference>
<protein>
    <submittedName>
        <fullName evidence="1">Uncharacterized protein</fullName>
    </submittedName>
</protein>
<sequence>MLTTILFCQSSNKELLNWLASEAKNLPARNNGAACHRDIYCVLSLDQEEIFRTSTMERTLK</sequence>
<gene>
    <name evidence="1" type="ORF">RR48_10914</name>
</gene>
<dbReference type="STRING" id="76193.A0A194R901"/>
<accession>A0A194R901</accession>
<keyword evidence="2" id="KW-1185">Reference proteome</keyword>
<dbReference type="Proteomes" id="UP000053240">
    <property type="component" value="Unassembled WGS sequence"/>
</dbReference>
<organism evidence="1 2">
    <name type="scientific">Papilio machaon</name>
    <name type="common">Old World swallowtail butterfly</name>
    <dbReference type="NCBI Taxonomy" id="76193"/>
    <lineage>
        <taxon>Eukaryota</taxon>
        <taxon>Metazoa</taxon>
        <taxon>Ecdysozoa</taxon>
        <taxon>Arthropoda</taxon>
        <taxon>Hexapoda</taxon>
        <taxon>Insecta</taxon>
        <taxon>Pterygota</taxon>
        <taxon>Neoptera</taxon>
        <taxon>Endopterygota</taxon>
        <taxon>Lepidoptera</taxon>
        <taxon>Glossata</taxon>
        <taxon>Ditrysia</taxon>
        <taxon>Papilionoidea</taxon>
        <taxon>Papilionidae</taxon>
        <taxon>Papilioninae</taxon>
        <taxon>Papilio</taxon>
    </lineage>
</organism>
<reference evidence="1 2" key="1">
    <citation type="journal article" date="2015" name="Nat. Commun.">
        <title>Outbred genome sequencing and CRISPR/Cas9 gene editing in butterflies.</title>
        <authorList>
            <person name="Li X."/>
            <person name="Fan D."/>
            <person name="Zhang W."/>
            <person name="Liu G."/>
            <person name="Zhang L."/>
            <person name="Zhao L."/>
            <person name="Fang X."/>
            <person name="Chen L."/>
            <person name="Dong Y."/>
            <person name="Chen Y."/>
            <person name="Ding Y."/>
            <person name="Zhao R."/>
            <person name="Feng M."/>
            <person name="Zhu Y."/>
            <person name="Feng Y."/>
            <person name="Jiang X."/>
            <person name="Zhu D."/>
            <person name="Xiang H."/>
            <person name="Feng X."/>
            <person name="Li S."/>
            <person name="Wang J."/>
            <person name="Zhang G."/>
            <person name="Kronforst M.R."/>
            <person name="Wang W."/>
        </authorList>
    </citation>
    <scope>NUCLEOTIDE SEQUENCE [LARGE SCALE GENOMIC DNA]</scope>
    <source>
        <strain evidence="1">Ya'a_city_454_Pm</strain>
        <tissue evidence="1">Whole body</tissue>
    </source>
</reference>